<dbReference type="InterPro" id="IPR036967">
    <property type="entry name" value="Ribosomal_uS11_sf"/>
</dbReference>
<gene>
    <name evidence="4" type="primary">MRPS11</name>
    <name evidence="4" type="ORF">HK105_202146</name>
</gene>
<evidence type="ECO:0000313" key="4">
    <source>
        <dbReference type="EMBL" id="KAL2918219.1"/>
    </source>
</evidence>
<organism evidence="4 5">
    <name type="scientific">Polyrhizophydium stewartii</name>
    <dbReference type="NCBI Taxonomy" id="2732419"/>
    <lineage>
        <taxon>Eukaryota</taxon>
        <taxon>Fungi</taxon>
        <taxon>Fungi incertae sedis</taxon>
        <taxon>Chytridiomycota</taxon>
        <taxon>Chytridiomycota incertae sedis</taxon>
        <taxon>Chytridiomycetes</taxon>
        <taxon>Rhizophydiales</taxon>
        <taxon>Rhizophydiales incertae sedis</taxon>
        <taxon>Polyrhizophydium</taxon>
    </lineage>
</organism>
<accession>A0ABR4NFA9</accession>
<comment type="similarity">
    <text evidence="1">Belongs to the universal ribosomal protein uS11 family.</text>
</comment>
<keyword evidence="5" id="KW-1185">Reference proteome</keyword>
<dbReference type="HAMAP" id="MF_01310">
    <property type="entry name" value="Ribosomal_uS11"/>
    <property type="match status" value="1"/>
</dbReference>
<dbReference type="GO" id="GO:0005840">
    <property type="term" value="C:ribosome"/>
    <property type="evidence" value="ECO:0007669"/>
    <property type="project" value="UniProtKB-KW"/>
</dbReference>
<dbReference type="PANTHER" id="PTHR11759">
    <property type="entry name" value="40S RIBOSOMAL PROTEIN S14/30S RIBOSOMAL PROTEIN S11"/>
    <property type="match status" value="1"/>
</dbReference>
<dbReference type="Proteomes" id="UP001527925">
    <property type="component" value="Unassembled WGS sequence"/>
</dbReference>
<comment type="caution">
    <text evidence="4">The sequence shown here is derived from an EMBL/GenBank/DDBJ whole genome shotgun (WGS) entry which is preliminary data.</text>
</comment>
<dbReference type="EMBL" id="JADGIZ020000007">
    <property type="protein sequence ID" value="KAL2918219.1"/>
    <property type="molecule type" value="Genomic_DNA"/>
</dbReference>
<keyword evidence="3" id="KW-0687">Ribonucleoprotein</keyword>
<keyword evidence="2 4" id="KW-0689">Ribosomal protein</keyword>
<protein>
    <submittedName>
        <fullName evidence="4">28S ribosomal protein S11, mitochondrial</fullName>
    </submittedName>
</protein>
<proteinExistence type="inferred from homology"/>
<evidence type="ECO:0000256" key="2">
    <source>
        <dbReference type="ARBA" id="ARBA00022980"/>
    </source>
</evidence>
<evidence type="ECO:0000256" key="3">
    <source>
        <dbReference type="ARBA" id="ARBA00023274"/>
    </source>
</evidence>
<dbReference type="Pfam" id="PF00411">
    <property type="entry name" value="Ribosomal_S11"/>
    <property type="match status" value="1"/>
</dbReference>
<name>A0ABR4NFA9_9FUNG</name>
<evidence type="ECO:0000256" key="1">
    <source>
        <dbReference type="ARBA" id="ARBA00006194"/>
    </source>
</evidence>
<sequence length="179" mass="19252">MIDNLISTLSTGKPLAPLPVTDELMPSNLWGKPADARGRAGSDRASAALAPSALFETSIWRTKSPHVVHITASRNNTICTLTKSNGDTLCASSAGMCGLKKAARGTSDAGYQAVLALTEKAKQKNIEMPFGVHLRLAGFGPGREQAFRAMRAAGWRIVRISDYTSYRHAGCRPRKKRSL</sequence>
<evidence type="ECO:0000313" key="5">
    <source>
        <dbReference type="Proteomes" id="UP001527925"/>
    </source>
</evidence>
<dbReference type="InterPro" id="IPR001971">
    <property type="entry name" value="Ribosomal_uS11"/>
</dbReference>
<reference evidence="4 5" key="1">
    <citation type="submission" date="2023-09" db="EMBL/GenBank/DDBJ databases">
        <title>Pangenome analysis of Batrachochytrium dendrobatidis and related Chytrids.</title>
        <authorList>
            <person name="Yacoub M.N."/>
            <person name="Stajich J.E."/>
            <person name="James T.Y."/>
        </authorList>
    </citation>
    <scope>NUCLEOTIDE SEQUENCE [LARGE SCALE GENOMIC DNA]</scope>
    <source>
        <strain evidence="4 5">JEL0888</strain>
    </source>
</reference>
<dbReference type="SUPFAM" id="SSF53137">
    <property type="entry name" value="Translational machinery components"/>
    <property type="match status" value="1"/>
</dbReference>
<dbReference type="Gene3D" id="3.30.420.80">
    <property type="entry name" value="Ribosomal protein S11"/>
    <property type="match status" value="1"/>
</dbReference>